<accession>C8XBR4</accession>
<reference evidence="2" key="1">
    <citation type="submission" date="2009-09" db="EMBL/GenBank/DDBJ databases">
        <title>The complete genome of Nakamurella multipartita DSM 44233.</title>
        <authorList>
            <consortium name="US DOE Joint Genome Institute (JGI-PGF)"/>
            <person name="Lucas S."/>
            <person name="Copeland A."/>
            <person name="Lapidus A."/>
            <person name="Glavina del Rio T."/>
            <person name="Dalin E."/>
            <person name="Tice H."/>
            <person name="Bruce D."/>
            <person name="Goodwin L."/>
            <person name="Pitluck S."/>
            <person name="Kyrpides N."/>
            <person name="Mavromatis K."/>
            <person name="Ivanova N."/>
            <person name="Ovchinnikova G."/>
            <person name="Sims D."/>
            <person name="Meincke L."/>
            <person name="Brettin T."/>
            <person name="Detter J.C."/>
            <person name="Han C."/>
            <person name="Larimer F."/>
            <person name="Land M."/>
            <person name="Hauser L."/>
            <person name="Markowitz V."/>
            <person name="Cheng J.-F."/>
            <person name="Hugenholtz P."/>
            <person name="Woyke T."/>
            <person name="Wu D."/>
            <person name="Klenk H.-P."/>
            <person name="Eisen J.A."/>
        </authorList>
    </citation>
    <scope>NUCLEOTIDE SEQUENCE [LARGE SCALE GENOMIC DNA]</scope>
    <source>
        <strain evidence="2">ATCC 700099 / DSM 44233 / CIP 104796 / JCM 9543 / NBRC 105858 / Y-104</strain>
    </source>
</reference>
<organism evidence="1 2">
    <name type="scientific">Nakamurella multipartita (strain ATCC 700099 / DSM 44233 / CIP 104796 / JCM 9543 / NBRC 105858 / Y-104)</name>
    <name type="common">Microsphaera multipartita</name>
    <dbReference type="NCBI Taxonomy" id="479431"/>
    <lineage>
        <taxon>Bacteria</taxon>
        <taxon>Bacillati</taxon>
        <taxon>Actinomycetota</taxon>
        <taxon>Actinomycetes</taxon>
        <taxon>Nakamurellales</taxon>
        <taxon>Nakamurellaceae</taxon>
        <taxon>Nakamurella</taxon>
    </lineage>
</organism>
<dbReference type="STRING" id="479431.Namu_3084"/>
<keyword evidence="2" id="KW-1185">Reference proteome</keyword>
<dbReference type="EMBL" id="CP001737">
    <property type="protein sequence ID" value="ACV79418.1"/>
    <property type="molecule type" value="Genomic_DNA"/>
</dbReference>
<dbReference type="RefSeq" id="WP_015748286.1">
    <property type="nucleotide sequence ID" value="NC_013235.1"/>
</dbReference>
<reference evidence="1 2" key="2">
    <citation type="journal article" date="2010" name="Stand. Genomic Sci.">
        <title>Complete genome sequence of Nakamurella multipartita type strain (Y-104).</title>
        <authorList>
            <person name="Tice H."/>
            <person name="Mayilraj S."/>
            <person name="Sims D."/>
            <person name="Lapidus A."/>
            <person name="Nolan M."/>
            <person name="Lucas S."/>
            <person name="Glavina Del Rio T."/>
            <person name="Copeland A."/>
            <person name="Cheng J.F."/>
            <person name="Meincke L."/>
            <person name="Bruce D."/>
            <person name="Goodwin L."/>
            <person name="Pitluck S."/>
            <person name="Ivanova N."/>
            <person name="Mavromatis K."/>
            <person name="Ovchinnikova G."/>
            <person name="Pati A."/>
            <person name="Chen A."/>
            <person name="Palaniappan K."/>
            <person name="Land M."/>
            <person name="Hauser L."/>
            <person name="Chang Y.J."/>
            <person name="Jeffries C.D."/>
            <person name="Detter J.C."/>
            <person name="Brettin T."/>
            <person name="Rohde M."/>
            <person name="Goker M."/>
            <person name="Bristow J."/>
            <person name="Eisen J.A."/>
            <person name="Markowitz V."/>
            <person name="Hugenholtz P."/>
            <person name="Kyrpides N.C."/>
            <person name="Klenk H.P."/>
            <person name="Chen F."/>
        </authorList>
    </citation>
    <scope>NUCLEOTIDE SEQUENCE [LARGE SCALE GENOMIC DNA]</scope>
    <source>
        <strain evidence="2">ATCC 700099 / DSM 44233 / CIP 104796 / JCM 9543 / NBRC 105858 / Y-104</strain>
    </source>
</reference>
<dbReference type="HOGENOM" id="CLU_1693594_0_0_11"/>
<protein>
    <submittedName>
        <fullName evidence="1">Uncharacterized protein</fullName>
    </submittedName>
</protein>
<dbReference type="InParanoid" id="C8XBR4"/>
<dbReference type="OrthoDB" id="9808429at2"/>
<evidence type="ECO:0000313" key="2">
    <source>
        <dbReference type="Proteomes" id="UP000002218"/>
    </source>
</evidence>
<name>C8XBR4_NAKMY</name>
<sequence length="155" mass="16946">MPGRLDAIHRRLTADHVPAVLEYQPGLGTVVVAGIDREHPSGRSGVLLHEAGGQYWLRQGGETFRLPRDADDATVVNSVKLRVVHAWAQQGDPEAAAVLAKVAQMTPPARPRAQPVAYADPFTLAAELFTSAFRFGWTMTVPSPWGMYRSSFTVR</sequence>
<dbReference type="Proteomes" id="UP000002218">
    <property type="component" value="Chromosome"/>
</dbReference>
<dbReference type="AlphaFoldDB" id="C8XBR4"/>
<evidence type="ECO:0000313" key="1">
    <source>
        <dbReference type="EMBL" id="ACV79418.1"/>
    </source>
</evidence>
<dbReference type="KEGG" id="nml:Namu_3084"/>
<gene>
    <name evidence="1" type="ordered locus">Namu_3084</name>
</gene>
<proteinExistence type="predicted"/>